<dbReference type="EnsemblMetazoa" id="tetur24g02877.1">
    <property type="protein sequence ID" value="tetur24g02877.1"/>
    <property type="gene ID" value="tetur24g02877"/>
</dbReference>
<evidence type="ECO:0000256" key="1">
    <source>
        <dbReference type="SAM" id="Phobius"/>
    </source>
</evidence>
<feature type="transmembrane region" description="Helical" evidence="1">
    <location>
        <begin position="329"/>
        <end position="356"/>
    </location>
</feature>
<sequence>MATQALNASRKQKKTVLEKFSSYSFTVPDSNEFDLAVCKQLKRTEKLTIVFQLDFNGRDQSKSVAMNAFGYRRYKWMDWFITINCIIHVIRFSVLCFNTGDSVAIYLGDPLFRVKDRQALLVWGAMATGMMFIFREWVLNLNAKGSFEILSTWKVCFNGFDSTNLRMNNLVAKRFRFTIFLFSIFAYSVMLFIPLLSLLLIFVPLASNPWIYKIPKLAFFGFLLSFTSIFAFAFLLNTACGFFWYIVCSFYFYLFRLYDLLQSANHLHSQLVDEMQLRSLSVEIIRSLNKFEAVSHKFRYLMLYYLSIFALAGDLDLFLGMIVNVYNDFFANLLAILGFLILLSLGVFGLIFGNFISQLNMLTVKLHQLSVKSRLTMGSANKVLEVIDRAAGPYNGIKIGDFVTLEKNFAITFILENISLLMLFICNIGPSLESSNSSA</sequence>
<dbReference type="Proteomes" id="UP000015104">
    <property type="component" value="Unassembled WGS sequence"/>
</dbReference>
<feature type="transmembrane region" description="Helical" evidence="1">
    <location>
        <begin position="303"/>
        <end position="323"/>
    </location>
</feature>
<keyword evidence="1" id="KW-0472">Membrane</keyword>
<feature type="transmembrane region" description="Helical" evidence="1">
    <location>
        <begin position="119"/>
        <end position="138"/>
    </location>
</feature>
<feature type="transmembrane region" description="Helical" evidence="1">
    <location>
        <begin position="79"/>
        <end position="107"/>
    </location>
</feature>
<proteinExistence type="predicted"/>
<evidence type="ECO:0000313" key="2">
    <source>
        <dbReference type="EnsemblMetazoa" id="tetur24g02877.1"/>
    </source>
</evidence>
<keyword evidence="1" id="KW-0812">Transmembrane</keyword>
<reference evidence="3" key="1">
    <citation type="submission" date="2011-08" db="EMBL/GenBank/DDBJ databases">
        <authorList>
            <person name="Rombauts S."/>
        </authorList>
    </citation>
    <scope>NUCLEOTIDE SEQUENCE</scope>
    <source>
        <strain evidence="3">London</strain>
    </source>
</reference>
<accession>A0A158P5E1</accession>
<feature type="transmembrane region" description="Helical" evidence="1">
    <location>
        <begin position="177"/>
        <end position="205"/>
    </location>
</feature>
<feature type="transmembrane region" description="Helical" evidence="1">
    <location>
        <begin position="242"/>
        <end position="261"/>
    </location>
</feature>
<feature type="transmembrane region" description="Helical" evidence="1">
    <location>
        <begin position="217"/>
        <end position="236"/>
    </location>
</feature>
<evidence type="ECO:0000313" key="3">
    <source>
        <dbReference type="Proteomes" id="UP000015104"/>
    </source>
</evidence>
<organism evidence="2 3">
    <name type="scientific">Tetranychus urticae</name>
    <name type="common">Two-spotted spider mite</name>
    <dbReference type="NCBI Taxonomy" id="32264"/>
    <lineage>
        <taxon>Eukaryota</taxon>
        <taxon>Metazoa</taxon>
        <taxon>Ecdysozoa</taxon>
        <taxon>Arthropoda</taxon>
        <taxon>Chelicerata</taxon>
        <taxon>Arachnida</taxon>
        <taxon>Acari</taxon>
        <taxon>Acariformes</taxon>
        <taxon>Trombidiformes</taxon>
        <taxon>Prostigmata</taxon>
        <taxon>Eleutherengona</taxon>
        <taxon>Raphignathae</taxon>
        <taxon>Tetranychoidea</taxon>
        <taxon>Tetranychidae</taxon>
        <taxon>Tetranychus</taxon>
    </lineage>
</organism>
<dbReference type="EMBL" id="CAEY01000649">
    <property type="status" value="NOT_ANNOTATED_CDS"/>
    <property type="molecule type" value="Genomic_DNA"/>
</dbReference>
<protein>
    <recommendedName>
        <fullName evidence="4">Gustatory receptor</fullName>
    </recommendedName>
</protein>
<keyword evidence="1" id="KW-1133">Transmembrane helix</keyword>
<reference evidence="2" key="2">
    <citation type="submission" date="2016-04" db="UniProtKB">
        <authorList>
            <consortium name="EnsemblMetazoa"/>
        </authorList>
    </citation>
    <scope>IDENTIFICATION</scope>
</reference>
<name>A0A158P5E1_TETUR</name>
<keyword evidence="3" id="KW-1185">Reference proteome</keyword>
<dbReference type="AlphaFoldDB" id="A0A158P5E1"/>
<evidence type="ECO:0008006" key="4">
    <source>
        <dbReference type="Google" id="ProtNLM"/>
    </source>
</evidence>